<sequence length="144" mass="14865">MTTRPLPEAAFRVLLSLIFLVSGATHLLRPEAVAARLDGAPFAHVATALAPSTSLVLLAGVALLAGGLALLVGYRTRAAALGLIAVLVPITLTVQLAPEALGPLFKNVAILGGLVFFAAHGSEGYSADRALRLRRARRLVPALS</sequence>
<dbReference type="Pfam" id="PF07681">
    <property type="entry name" value="DoxX"/>
    <property type="match status" value="1"/>
</dbReference>
<keyword evidence="5 7" id="KW-1133">Transmembrane helix</keyword>
<accession>A0A271IV37</accession>
<dbReference type="PANTHER" id="PTHR33452:SF1">
    <property type="entry name" value="INNER MEMBRANE PROTEIN YPHA-RELATED"/>
    <property type="match status" value="1"/>
</dbReference>
<keyword evidence="3" id="KW-1003">Cell membrane</keyword>
<protein>
    <recommendedName>
        <fullName evidence="10">DoxX family protein</fullName>
    </recommendedName>
</protein>
<feature type="transmembrane region" description="Helical" evidence="7">
    <location>
        <begin position="104"/>
        <end position="125"/>
    </location>
</feature>
<evidence type="ECO:0000256" key="1">
    <source>
        <dbReference type="ARBA" id="ARBA00004651"/>
    </source>
</evidence>
<evidence type="ECO:0000256" key="6">
    <source>
        <dbReference type="ARBA" id="ARBA00023136"/>
    </source>
</evidence>
<reference evidence="8 9" key="1">
    <citation type="submission" date="2016-11" db="EMBL/GenBank/DDBJ databases">
        <title>Study of marine rhodopsin-containing bacteria.</title>
        <authorList>
            <person name="Yoshizawa S."/>
            <person name="Kumagai Y."/>
            <person name="Kogure K."/>
        </authorList>
    </citation>
    <scope>NUCLEOTIDE SEQUENCE [LARGE SCALE GENOMIC DNA]</scope>
    <source>
        <strain evidence="8 9">SAORIC-28</strain>
    </source>
</reference>
<gene>
    <name evidence="8" type="ORF">BSZ37_00905</name>
</gene>
<feature type="transmembrane region" description="Helical" evidence="7">
    <location>
        <begin position="78"/>
        <end position="98"/>
    </location>
</feature>
<comment type="caution">
    <text evidence="8">The sequence shown here is derived from an EMBL/GenBank/DDBJ whole genome shotgun (WGS) entry which is preliminary data.</text>
</comment>
<evidence type="ECO:0008006" key="10">
    <source>
        <dbReference type="Google" id="ProtNLM"/>
    </source>
</evidence>
<feature type="transmembrane region" description="Helical" evidence="7">
    <location>
        <begin position="9"/>
        <end position="28"/>
    </location>
</feature>
<evidence type="ECO:0000313" key="9">
    <source>
        <dbReference type="Proteomes" id="UP000216339"/>
    </source>
</evidence>
<evidence type="ECO:0000256" key="7">
    <source>
        <dbReference type="SAM" id="Phobius"/>
    </source>
</evidence>
<organism evidence="8 9">
    <name type="scientific">Rubrivirga marina</name>
    <dbReference type="NCBI Taxonomy" id="1196024"/>
    <lineage>
        <taxon>Bacteria</taxon>
        <taxon>Pseudomonadati</taxon>
        <taxon>Rhodothermota</taxon>
        <taxon>Rhodothermia</taxon>
        <taxon>Rhodothermales</taxon>
        <taxon>Rubricoccaceae</taxon>
        <taxon>Rubrivirga</taxon>
    </lineage>
</organism>
<evidence type="ECO:0000313" key="8">
    <source>
        <dbReference type="EMBL" id="PAP75106.1"/>
    </source>
</evidence>
<dbReference type="PANTHER" id="PTHR33452">
    <property type="entry name" value="OXIDOREDUCTASE CATD-RELATED"/>
    <property type="match status" value="1"/>
</dbReference>
<dbReference type="EMBL" id="MQWD01000001">
    <property type="protein sequence ID" value="PAP75106.1"/>
    <property type="molecule type" value="Genomic_DNA"/>
</dbReference>
<dbReference type="OrthoDB" id="7425328at2"/>
<dbReference type="InterPro" id="IPR032808">
    <property type="entry name" value="DoxX"/>
</dbReference>
<evidence type="ECO:0000256" key="5">
    <source>
        <dbReference type="ARBA" id="ARBA00022989"/>
    </source>
</evidence>
<evidence type="ECO:0000256" key="3">
    <source>
        <dbReference type="ARBA" id="ARBA00022475"/>
    </source>
</evidence>
<dbReference type="Proteomes" id="UP000216339">
    <property type="component" value="Unassembled WGS sequence"/>
</dbReference>
<dbReference type="InterPro" id="IPR051907">
    <property type="entry name" value="DoxX-like_oxidoreductase"/>
</dbReference>
<dbReference type="GO" id="GO:0005886">
    <property type="term" value="C:plasma membrane"/>
    <property type="evidence" value="ECO:0007669"/>
    <property type="project" value="UniProtKB-SubCell"/>
</dbReference>
<dbReference type="AlphaFoldDB" id="A0A271IV37"/>
<keyword evidence="6 7" id="KW-0472">Membrane</keyword>
<comment type="similarity">
    <text evidence="2">Belongs to the DoxX family.</text>
</comment>
<dbReference type="RefSeq" id="WP_095508736.1">
    <property type="nucleotide sequence ID" value="NZ_MQWD01000001.1"/>
</dbReference>
<evidence type="ECO:0000256" key="2">
    <source>
        <dbReference type="ARBA" id="ARBA00006679"/>
    </source>
</evidence>
<keyword evidence="4 7" id="KW-0812">Transmembrane</keyword>
<keyword evidence="9" id="KW-1185">Reference proteome</keyword>
<name>A0A271IV37_9BACT</name>
<proteinExistence type="inferred from homology"/>
<feature type="transmembrane region" description="Helical" evidence="7">
    <location>
        <begin position="48"/>
        <end position="71"/>
    </location>
</feature>
<evidence type="ECO:0000256" key="4">
    <source>
        <dbReference type="ARBA" id="ARBA00022692"/>
    </source>
</evidence>
<comment type="subcellular location">
    <subcellularLocation>
        <location evidence="1">Cell membrane</location>
        <topology evidence="1">Multi-pass membrane protein</topology>
    </subcellularLocation>
</comment>